<dbReference type="SUPFAM" id="SSF142433">
    <property type="entry name" value="CinA-like"/>
    <property type="match status" value="1"/>
</dbReference>
<evidence type="ECO:0000313" key="2">
    <source>
        <dbReference type="EMBL" id="MFD0780414.1"/>
    </source>
</evidence>
<protein>
    <submittedName>
        <fullName evidence="2">CinA family protein</fullName>
    </submittedName>
</protein>
<dbReference type="Gene3D" id="3.90.950.20">
    <property type="entry name" value="CinA-like"/>
    <property type="match status" value="1"/>
</dbReference>
<dbReference type="Pfam" id="PF02464">
    <property type="entry name" value="CinA"/>
    <property type="match status" value="1"/>
</dbReference>
<proteinExistence type="predicted"/>
<sequence length="154" mass="16123">MDVEDLVAQIARECGARGHTVGAVESLTSGAVSVELGRGDNASEWYRGCVVAYHLDTKRGLLGLPDDIDPYTPRCAVLLAESGRRALAADLCVALTGVGGPEPVDEHPVGEVQIAVAGRDHTSVSTHHFAGTPQDVIAASTTAALRSLRDRLAR</sequence>
<name>A0ABW2ZP47_9MICO</name>
<organism evidence="2 3">
    <name type="scientific">Microbacterium koreense</name>
    <dbReference type="NCBI Taxonomy" id="323761"/>
    <lineage>
        <taxon>Bacteria</taxon>
        <taxon>Bacillati</taxon>
        <taxon>Actinomycetota</taxon>
        <taxon>Actinomycetes</taxon>
        <taxon>Micrococcales</taxon>
        <taxon>Microbacteriaceae</taxon>
        <taxon>Microbacterium</taxon>
    </lineage>
</organism>
<dbReference type="InterPro" id="IPR036653">
    <property type="entry name" value="CinA-like_C"/>
</dbReference>
<feature type="domain" description="CinA C-terminal" evidence="1">
    <location>
        <begin position="5"/>
        <end position="151"/>
    </location>
</feature>
<comment type="caution">
    <text evidence="2">The sequence shown here is derived from an EMBL/GenBank/DDBJ whole genome shotgun (WGS) entry which is preliminary data.</text>
</comment>
<dbReference type="EMBL" id="JBHTIM010000001">
    <property type="protein sequence ID" value="MFD0780414.1"/>
    <property type="molecule type" value="Genomic_DNA"/>
</dbReference>
<dbReference type="RefSeq" id="WP_378750718.1">
    <property type="nucleotide sequence ID" value="NZ_JBHSSV010000003.1"/>
</dbReference>
<evidence type="ECO:0000259" key="1">
    <source>
        <dbReference type="Pfam" id="PF02464"/>
    </source>
</evidence>
<evidence type="ECO:0000313" key="3">
    <source>
        <dbReference type="Proteomes" id="UP001597042"/>
    </source>
</evidence>
<gene>
    <name evidence="2" type="ORF">ACFQZV_03760</name>
</gene>
<accession>A0ABW2ZP47</accession>
<keyword evidence="3" id="KW-1185">Reference proteome</keyword>
<dbReference type="InterPro" id="IPR008136">
    <property type="entry name" value="CinA_C"/>
</dbReference>
<dbReference type="Proteomes" id="UP001597042">
    <property type="component" value="Unassembled WGS sequence"/>
</dbReference>
<reference evidence="3" key="1">
    <citation type="journal article" date="2019" name="Int. J. Syst. Evol. Microbiol.">
        <title>The Global Catalogue of Microorganisms (GCM) 10K type strain sequencing project: providing services to taxonomists for standard genome sequencing and annotation.</title>
        <authorList>
            <consortium name="The Broad Institute Genomics Platform"/>
            <consortium name="The Broad Institute Genome Sequencing Center for Infectious Disease"/>
            <person name="Wu L."/>
            <person name="Ma J."/>
        </authorList>
    </citation>
    <scope>NUCLEOTIDE SEQUENCE [LARGE SCALE GENOMIC DNA]</scope>
    <source>
        <strain evidence="3">CCUG 50754</strain>
    </source>
</reference>